<evidence type="ECO:0000256" key="1">
    <source>
        <dbReference type="ARBA" id="ARBA00023015"/>
    </source>
</evidence>
<dbReference type="SMART" id="SM01134">
    <property type="entry name" value="DeoRC"/>
    <property type="match status" value="1"/>
</dbReference>
<organism evidence="5 6">
    <name type="scientific">Arsenicicoccus piscis</name>
    <dbReference type="NCBI Taxonomy" id="673954"/>
    <lineage>
        <taxon>Bacteria</taxon>
        <taxon>Bacillati</taxon>
        <taxon>Actinomycetota</taxon>
        <taxon>Actinomycetes</taxon>
        <taxon>Micrococcales</taxon>
        <taxon>Intrasporangiaceae</taxon>
        <taxon>Arsenicicoccus</taxon>
    </lineage>
</organism>
<evidence type="ECO:0000256" key="2">
    <source>
        <dbReference type="ARBA" id="ARBA00023125"/>
    </source>
</evidence>
<feature type="domain" description="HTH deoR-type" evidence="4">
    <location>
        <begin position="3"/>
        <end position="58"/>
    </location>
</feature>
<dbReference type="Pfam" id="PF00455">
    <property type="entry name" value="DeoRC"/>
    <property type="match status" value="1"/>
</dbReference>
<dbReference type="SMART" id="SM00420">
    <property type="entry name" value="HTH_DEOR"/>
    <property type="match status" value="1"/>
</dbReference>
<dbReference type="Proteomes" id="UP001157109">
    <property type="component" value="Unassembled WGS sequence"/>
</dbReference>
<keyword evidence="6" id="KW-1185">Reference proteome</keyword>
<dbReference type="InterPro" id="IPR014036">
    <property type="entry name" value="DeoR-like_C"/>
</dbReference>
<dbReference type="RefSeq" id="WP_241446522.1">
    <property type="nucleotide sequence ID" value="NZ_BSUJ01000001.1"/>
</dbReference>
<evidence type="ECO:0000313" key="6">
    <source>
        <dbReference type="Proteomes" id="UP001157109"/>
    </source>
</evidence>
<dbReference type="InterPro" id="IPR036390">
    <property type="entry name" value="WH_DNA-bd_sf"/>
</dbReference>
<evidence type="ECO:0000259" key="4">
    <source>
        <dbReference type="PROSITE" id="PS51000"/>
    </source>
</evidence>
<dbReference type="InterPro" id="IPR050313">
    <property type="entry name" value="Carb_Metab_HTH_regulators"/>
</dbReference>
<dbReference type="PRINTS" id="PR00037">
    <property type="entry name" value="HTHLACR"/>
</dbReference>
<reference evidence="6" key="1">
    <citation type="journal article" date="2019" name="Int. J. Syst. Evol. Microbiol.">
        <title>The Global Catalogue of Microorganisms (GCM) 10K type strain sequencing project: providing services to taxonomists for standard genome sequencing and annotation.</title>
        <authorList>
            <consortium name="The Broad Institute Genomics Platform"/>
            <consortium name="The Broad Institute Genome Sequencing Center for Infectious Disease"/>
            <person name="Wu L."/>
            <person name="Ma J."/>
        </authorList>
    </citation>
    <scope>NUCLEOTIDE SEQUENCE [LARGE SCALE GENOMIC DNA]</scope>
    <source>
        <strain evidence="6">NBRC 105830</strain>
    </source>
</reference>
<dbReference type="EMBL" id="BSUJ01000001">
    <property type="protein sequence ID" value="GMA20440.1"/>
    <property type="molecule type" value="Genomic_DNA"/>
</dbReference>
<gene>
    <name evidence="5" type="primary">glpR</name>
    <name evidence="5" type="ORF">GCM10025862_24610</name>
</gene>
<dbReference type="Gene3D" id="1.10.10.10">
    <property type="entry name" value="Winged helix-like DNA-binding domain superfamily/Winged helix DNA-binding domain"/>
    <property type="match status" value="1"/>
</dbReference>
<proteinExistence type="predicted"/>
<dbReference type="InterPro" id="IPR036388">
    <property type="entry name" value="WH-like_DNA-bd_sf"/>
</dbReference>
<dbReference type="SUPFAM" id="SSF46785">
    <property type="entry name" value="Winged helix' DNA-binding domain"/>
    <property type="match status" value="1"/>
</dbReference>
<dbReference type="PROSITE" id="PS51000">
    <property type="entry name" value="HTH_DEOR_2"/>
    <property type="match status" value="1"/>
</dbReference>
<dbReference type="PANTHER" id="PTHR30363">
    <property type="entry name" value="HTH-TYPE TRANSCRIPTIONAL REGULATOR SRLR-RELATED"/>
    <property type="match status" value="1"/>
</dbReference>
<dbReference type="SUPFAM" id="SSF100950">
    <property type="entry name" value="NagB/RpiA/CoA transferase-like"/>
    <property type="match status" value="1"/>
</dbReference>
<evidence type="ECO:0000256" key="3">
    <source>
        <dbReference type="ARBA" id="ARBA00023163"/>
    </source>
</evidence>
<dbReference type="InterPro" id="IPR001034">
    <property type="entry name" value="DeoR_HTH"/>
</dbReference>
<protein>
    <submittedName>
        <fullName evidence="5">DeoR family transcriptional regulator</fullName>
    </submittedName>
</protein>
<dbReference type="PANTHER" id="PTHR30363:SF44">
    <property type="entry name" value="AGA OPERON TRANSCRIPTIONAL REPRESSOR-RELATED"/>
    <property type="match status" value="1"/>
</dbReference>
<accession>A0ABQ6HPN9</accession>
<evidence type="ECO:0000313" key="5">
    <source>
        <dbReference type="EMBL" id="GMA20440.1"/>
    </source>
</evidence>
<dbReference type="PROSITE" id="PS00894">
    <property type="entry name" value="HTH_DEOR_1"/>
    <property type="match status" value="1"/>
</dbReference>
<name>A0ABQ6HPN9_9MICO</name>
<sequence length="278" mass="29059">MLPGQRRERVLREVRATGAVRVTDIAGQLGVSDMTIRRDLEELDNRGLIRRVHGGATAISPGTSDEPGFLAKSSLETAAKHAIAREAAGLVEPGMTIAISAGTTTHAFAQAIATIPDLTIVTNATDAANLLFDAVPASSQVVLTGGVRTPSHALVGPMAISALRDLHVDMVFHGFHGFAVDAGFTCPNLAEVATAQAMIECGHQLVVLVDHTKAGVVALAKVAELDRASILVTDDQIDPDLVERLRQRVGTVLLATLGLSASALDSERSPADHPQEGP</sequence>
<dbReference type="Gene3D" id="3.40.50.1360">
    <property type="match status" value="1"/>
</dbReference>
<keyword evidence="2" id="KW-0238">DNA-binding</keyword>
<comment type="caution">
    <text evidence="5">The sequence shown here is derived from an EMBL/GenBank/DDBJ whole genome shotgun (WGS) entry which is preliminary data.</text>
</comment>
<keyword evidence="3" id="KW-0804">Transcription</keyword>
<dbReference type="Pfam" id="PF08220">
    <property type="entry name" value="HTH_DeoR"/>
    <property type="match status" value="1"/>
</dbReference>
<dbReference type="InterPro" id="IPR037171">
    <property type="entry name" value="NagB/RpiA_transferase-like"/>
</dbReference>
<dbReference type="InterPro" id="IPR018356">
    <property type="entry name" value="Tscrpt_reg_HTH_DeoR_CS"/>
</dbReference>
<keyword evidence="1" id="KW-0805">Transcription regulation</keyword>